<keyword evidence="1" id="KW-0175">Coiled coil</keyword>
<keyword evidence="5" id="KW-1185">Reference proteome</keyword>
<dbReference type="Pfam" id="PF04607">
    <property type="entry name" value="RelA_SpoT"/>
    <property type="match status" value="1"/>
</dbReference>
<feature type="region of interest" description="Disordered" evidence="2">
    <location>
        <begin position="365"/>
        <end position="385"/>
    </location>
</feature>
<dbReference type="PANTHER" id="PTHR41773:SF1">
    <property type="entry name" value="RELA_SPOT DOMAIN-CONTAINING PROTEIN"/>
    <property type="match status" value="1"/>
</dbReference>
<dbReference type="RefSeq" id="WP_406599509.1">
    <property type="nucleotide sequence ID" value="NZ_JBJHQF010000060.1"/>
</dbReference>
<feature type="domain" description="RelA/SpoT" evidence="3">
    <location>
        <begin position="67"/>
        <end position="211"/>
    </location>
</feature>
<evidence type="ECO:0000256" key="2">
    <source>
        <dbReference type="SAM" id="MobiDB-lite"/>
    </source>
</evidence>
<dbReference type="PANTHER" id="PTHR41773">
    <property type="entry name" value="GTP PYROPHOSPHATASE-RELATED"/>
    <property type="match status" value="1"/>
</dbReference>
<proteinExistence type="predicted"/>
<gene>
    <name evidence="4" type="ORF">ACJEBJ_25960</name>
</gene>
<dbReference type="Proteomes" id="UP001623008">
    <property type="component" value="Unassembled WGS sequence"/>
</dbReference>
<name>A0ABW8R6N8_9PSED</name>
<dbReference type="Gene3D" id="3.30.460.10">
    <property type="entry name" value="Beta Polymerase, domain 2"/>
    <property type="match status" value="1"/>
</dbReference>
<dbReference type="SMART" id="SM00954">
    <property type="entry name" value="RelA_SpoT"/>
    <property type="match status" value="1"/>
</dbReference>
<dbReference type="CDD" id="cd05399">
    <property type="entry name" value="NT_Rel-Spo_like"/>
    <property type="match status" value="1"/>
</dbReference>
<dbReference type="InterPro" id="IPR007685">
    <property type="entry name" value="RelA_SpoT"/>
</dbReference>
<dbReference type="InterPro" id="IPR043519">
    <property type="entry name" value="NT_sf"/>
</dbReference>
<evidence type="ECO:0000313" key="5">
    <source>
        <dbReference type="Proteomes" id="UP001623008"/>
    </source>
</evidence>
<dbReference type="SUPFAM" id="SSF81301">
    <property type="entry name" value="Nucleotidyltransferase"/>
    <property type="match status" value="1"/>
</dbReference>
<accession>A0ABW8R6N8</accession>
<comment type="caution">
    <text evidence="4">The sequence shown here is derived from an EMBL/GenBank/DDBJ whole genome shotgun (WGS) entry which is preliminary data.</text>
</comment>
<reference evidence="4 5" key="1">
    <citation type="submission" date="2024-11" db="EMBL/GenBank/DDBJ databases">
        <authorList>
            <person name="Lucas J.A."/>
        </authorList>
    </citation>
    <scope>NUCLEOTIDE SEQUENCE [LARGE SCALE GENOMIC DNA]</scope>
    <source>
        <strain evidence="4 5">Z 7.15</strain>
    </source>
</reference>
<protein>
    <recommendedName>
        <fullName evidence="3">RelA/SpoT domain-containing protein</fullName>
    </recommendedName>
</protein>
<evidence type="ECO:0000256" key="1">
    <source>
        <dbReference type="SAM" id="Coils"/>
    </source>
</evidence>
<dbReference type="EMBL" id="JBJHQF010000060">
    <property type="protein sequence ID" value="MFK9007576.1"/>
    <property type="molecule type" value="Genomic_DNA"/>
</dbReference>
<feature type="coiled-coil region" evidence="1">
    <location>
        <begin position="253"/>
        <end position="304"/>
    </location>
</feature>
<evidence type="ECO:0000259" key="3">
    <source>
        <dbReference type="SMART" id="SM00954"/>
    </source>
</evidence>
<organism evidence="4 5">
    <name type="scientific">Pseudomonas pergaminensis</name>
    <dbReference type="NCBI Taxonomy" id="2853159"/>
    <lineage>
        <taxon>Bacteria</taxon>
        <taxon>Pseudomonadati</taxon>
        <taxon>Pseudomonadota</taxon>
        <taxon>Gammaproteobacteria</taxon>
        <taxon>Pseudomonadales</taxon>
        <taxon>Pseudomonadaceae</taxon>
        <taxon>Pseudomonas</taxon>
    </lineage>
</organism>
<sequence>MIDNLSLEAFLLRNRIDQDMWDAASIEWETLTAISLDYQRQGPQLKEYAAMLARVVQQYNGVHSVRWRIKDSEHMLEKIVRKRAAKSEKYLTINVENYYSIITDLIGIRALHLFKNEALAIDASIRENQLLIKSEQPLVYTRKGDTVPEDLFPKERFDHQEHPAGYRSVHYIIQAQPQKRQVYAELQVRTIFEEGWSEIDHQVRYPNFNSDKMVDIFLAIFNRLAGQADEMGSFVQALAQVSTSTQSELTAAHDEKRKSLEAMDALVAELEQKTEQHAQAQTSVTKLKNELSRMRSAAEIAELRTGTFSSDWYEKIKQTAEVASKIASSNGGITIGSAFFNPNKALESLESLSTFFNSDNIFSPPVQVDNLSQPPKAPKKKKADD</sequence>
<evidence type="ECO:0000313" key="4">
    <source>
        <dbReference type="EMBL" id="MFK9007576.1"/>
    </source>
</evidence>